<evidence type="ECO:0000313" key="10">
    <source>
        <dbReference type="EMBL" id="KAI8045066.1"/>
    </source>
</evidence>
<feature type="transmembrane region" description="Helical" evidence="8">
    <location>
        <begin position="260"/>
        <end position="279"/>
    </location>
</feature>
<dbReference type="EMBL" id="JAMKOV010000001">
    <property type="protein sequence ID" value="KAI8045066.1"/>
    <property type="molecule type" value="Genomic_DNA"/>
</dbReference>
<feature type="transmembrane region" description="Helical" evidence="8">
    <location>
        <begin position="324"/>
        <end position="346"/>
    </location>
</feature>
<evidence type="ECO:0000256" key="3">
    <source>
        <dbReference type="ARBA" id="ARBA00022475"/>
    </source>
</evidence>
<evidence type="ECO:0000256" key="1">
    <source>
        <dbReference type="ARBA" id="ARBA00004651"/>
    </source>
</evidence>
<keyword evidence="7 8" id="KW-0472">Membrane</keyword>
<evidence type="ECO:0000256" key="7">
    <source>
        <dbReference type="ARBA" id="ARBA00023136"/>
    </source>
</evidence>
<dbReference type="PANTHER" id="PTHR48021:SF33">
    <property type="entry name" value="AT22075P-RELATED"/>
    <property type="match status" value="1"/>
</dbReference>
<feature type="transmembrane region" description="Helical" evidence="8">
    <location>
        <begin position="54"/>
        <end position="75"/>
    </location>
</feature>
<dbReference type="GO" id="GO:0005886">
    <property type="term" value="C:plasma membrane"/>
    <property type="evidence" value="ECO:0007669"/>
    <property type="project" value="UniProtKB-SubCell"/>
</dbReference>
<feature type="transmembrane region" description="Helical" evidence="8">
    <location>
        <begin position="87"/>
        <end position="106"/>
    </location>
</feature>
<dbReference type="FunFam" id="1.20.1250.20:FF:000218">
    <property type="entry name" value="facilitated trehalose transporter Tret1"/>
    <property type="match status" value="1"/>
</dbReference>
<protein>
    <recommendedName>
        <fullName evidence="9">Major facilitator superfamily (MFS) profile domain-containing protein</fullName>
    </recommendedName>
</protein>
<dbReference type="InterPro" id="IPR005829">
    <property type="entry name" value="Sugar_transporter_CS"/>
</dbReference>
<name>A0A9Q0BUV5_9MUSC</name>
<dbReference type="InterPro" id="IPR036259">
    <property type="entry name" value="MFS_trans_sf"/>
</dbReference>
<feature type="transmembrane region" description="Helical" evidence="8">
    <location>
        <begin position="145"/>
        <end position="164"/>
    </location>
</feature>
<feature type="domain" description="Major facilitator superfamily (MFS) profile" evidence="9">
    <location>
        <begin position="16"/>
        <end position="448"/>
    </location>
</feature>
<evidence type="ECO:0000256" key="2">
    <source>
        <dbReference type="ARBA" id="ARBA00022448"/>
    </source>
</evidence>
<keyword evidence="3" id="KW-1003">Cell membrane</keyword>
<feature type="transmembrane region" description="Helical" evidence="8">
    <location>
        <begin position="395"/>
        <end position="413"/>
    </location>
</feature>
<proteinExistence type="predicted"/>
<keyword evidence="5 8" id="KW-0812">Transmembrane</keyword>
<dbReference type="PROSITE" id="PS00216">
    <property type="entry name" value="SUGAR_TRANSPORT_1"/>
    <property type="match status" value="1"/>
</dbReference>
<dbReference type="OrthoDB" id="8120565at2759"/>
<dbReference type="Proteomes" id="UP001059596">
    <property type="component" value="Chromosome 3R"/>
</dbReference>
<feature type="transmembrane region" description="Helical" evidence="8">
    <location>
        <begin position="12"/>
        <end position="34"/>
    </location>
</feature>
<accession>A0A9Q0BUV5</accession>
<feature type="transmembrane region" description="Helical" evidence="8">
    <location>
        <begin position="112"/>
        <end position="133"/>
    </location>
</feature>
<feature type="transmembrane region" description="Helical" evidence="8">
    <location>
        <begin position="170"/>
        <end position="190"/>
    </location>
</feature>
<reference evidence="10" key="1">
    <citation type="journal article" date="2023" name="Genome Biol. Evol.">
        <title>Long-read-based Genome Assembly of Drosophila gunungcola Reveals Fewer Chemosensory Genes in Flower-breeding Species.</title>
        <authorList>
            <person name="Negi A."/>
            <person name="Liao B.Y."/>
            <person name="Yeh S.D."/>
        </authorList>
    </citation>
    <scope>NUCLEOTIDE SEQUENCE</scope>
    <source>
        <strain evidence="10">Sukarami</strain>
    </source>
</reference>
<evidence type="ECO:0000313" key="11">
    <source>
        <dbReference type="Proteomes" id="UP001059596"/>
    </source>
</evidence>
<dbReference type="PANTHER" id="PTHR48021">
    <property type="match status" value="1"/>
</dbReference>
<feature type="transmembrane region" description="Helical" evidence="8">
    <location>
        <begin position="299"/>
        <end position="317"/>
    </location>
</feature>
<dbReference type="PROSITE" id="PS00217">
    <property type="entry name" value="SUGAR_TRANSPORT_2"/>
    <property type="match status" value="1"/>
</dbReference>
<dbReference type="Pfam" id="PF00083">
    <property type="entry name" value="Sugar_tr"/>
    <property type="match status" value="1"/>
</dbReference>
<keyword evidence="2" id="KW-0813">Transport</keyword>
<comment type="caution">
    <text evidence="10">The sequence shown here is derived from an EMBL/GenBank/DDBJ whole genome shotgun (WGS) entry which is preliminary data.</text>
</comment>
<evidence type="ECO:0000256" key="4">
    <source>
        <dbReference type="ARBA" id="ARBA00022597"/>
    </source>
</evidence>
<feature type="transmembrane region" description="Helical" evidence="8">
    <location>
        <begin position="425"/>
        <end position="444"/>
    </location>
</feature>
<comment type="subcellular location">
    <subcellularLocation>
        <location evidence="1">Cell membrane</location>
        <topology evidence="1">Multi-pass membrane protein</topology>
    </subcellularLocation>
</comment>
<feature type="transmembrane region" description="Helical" evidence="8">
    <location>
        <begin position="358"/>
        <end position="383"/>
    </location>
</feature>
<dbReference type="InterPro" id="IPR050549">
    <property type="entry name" value="MFS_Trehalose_Transporter"/>
</dbReference>
<organism evidence="10 11">
    <name type="scientific">Drosophila gunungcola</name>
    <name type="common">fruit fly</name>
    <dbReference type="NCBI Taxonomy" id="103775"/>
    <lineage>
        <taxon>Eukaryota</taxon>
        <taxon>Metazoa</taxon>
        <taxon>Ecdysozoa</taxon>
        <taxon>Arthropoda</taxon>
        <taxon>Hexapoda</taxon>
        <taxon>Insecta</taxon>
        <taxon>Pterygota</taxon>
        <taxon>Neoptera</taxon>
        <taxon>Endopterygota</taxon>
        <taxon>Diptera</taxon>
        <taxon>Brachycera</taxon>
        <taxon>Muscomorpha</taxon>
        <taxon>Ephydroidea</taxon>
        <taxon>Drosophilidae</taxon>
        <taxon>Drosophila</taxon>
        <taxon>Sophophora</taxon>
    </lineage>
</organism>
<keyword evidence="11" id="KW-1185">Reference proteome</keyword>
<dbReference type="Gene3D" id="1.20.1250.20">
    <property type="entry name" value="MFS general substrate transporter like domains"/>
    <property type="match status" value="1"/>
</dbReference>
<sequence length="454" mass="49904">MTLGICGKRTRWQLISTLACCIMSLTHGISLGWFSPTLPILESDQSPIGDPVQIHEVMWIGSMLAVGSILSNMIIWFPIGFFGIKKCMYFLALPNMVNWILIYVANNSAYLYIARVLLGASGGSLVVCFPIFIAEIADKSVRGTLTSFFMLTLCGGITVGFLLVVHTSYHVLPCIVIVLPILYVILIIPLPEPPQDLLRRGHDEKAEKSYYFYRNLTSDPTKQNENKAEFDSYRERVFIGGVKENITRQDFFNKQSVKTFGLIVVLLVCNQMSGSFAIFNYASTIFTQLGSRMEPNMCGIVMGLVQLGGLLTAVLLVDRVGRRWLLIPSLAGMGLSELGVGLLKSFASPHFLHHNGWIGLTLMCLVAYSSSTGIIALTFVIIVELLPAKIRATGTSISMCGLSCSVFAALMTYPVMIDRYGIDATMYMAAAFCLLGVVVMGLFLPETKGRSMTN</sequence>
<evidence type="ECO:0000256" key="5">
    <source>
        <dbReference type="ARBA" id="ARBA00022692"/>
    </source>
</evidence>
<keyword evidence="4" id="KW-0762">Sugar transport</keyword>
<gene>
    <name evidence="10" type="ORF">M5D96_001243</name>
</gene>
<dbReference type="InterPro" id="IPR020846">
    <property type="entry name" value="MFS_dom"/>
</dbReference>
<evidence type="ECO:0000259" key="9">
    <source>
        <dbReference type="PROSITE" id="PS50850"/>
    </source>
</evidence>
<dbReference type="InterPro" id="IPR005828">
    <property type="entry name" value="MFS_sugar_transport-like"/>
</dbReference>
<dbReference type="PROSITE" id="PS50850">
    <property type="entry name" value="MFS"/>
    <property type="match status" value="1"/>
</dbReference>
<keyword evidence="6 8" id="KW-1133">Transmembrane helix</keyword>
<dbReference type="AlphaFoldDB" id="A0A9Q0BUV5"/>
<evidence type="ECO:0000256" key="6">
    <source>
        <dbReference type="ARBA" id="ARBA00022989"/>
    </source>
</evidence>
<dbReference type="GO" id="GO:0022857">
    <property type="term" value="F:transmembrane transporter activity"/>
    <property type="evidence" value="ECO:0007669"/>
    <property type="project" value="InterPro"/>
</dbReference>
<dbReference type="SUPFAM" id="SSF103473">
    <property type="entry name" value="MFS general substrate transporter"/>
    <property type="match status" value="1"/>
</dbReference>
<evidence type="ECO:0000256" key="8">
    <source>
        <dbReference type="SAM" id="Phobius"/>
    </source>
</evidence>